<dbReference type="Proteomes" id="UP000887576">
    <property type="component" value="Unplaced"/>
</dbReference>
<dbReference type="WBParaSite" id="JU765_v2.g20390.t1">
    <property type="protein sequence ID" value="JU765_v2.g20390.t1"/>
    <property type="gene ID" value="JU765_v2.g20390"/>
</dbReference>
<accession>A0AC34QXU5</accession>
<name>A0AC34QXU5_9BILA</name>
<protein>
    <submittedName>
        <fullName evidence="2">Uncharacterized protein</fullName>
    </submittedName>
</protein>
<evidence type="ECO:0000313" key="2">
    <source>
        <dbReference type="WBParaSite" id="JU765_v2.g20390.t1"/>
    </source>
</evidence>
<evidence type="ECO:0000313" key="1">
    <source>
        <dbReference type="Proteomes" id="UP000887576"/>
    </source>
</evidence>
<reference evidence="2" key="1">
    <citation type="submission" date="2022-11" db="UniProtKB">
        <authorList>
            <consortium name="WormBaseParasite"/>
        </authorList>
    </citation>
    <scope>IDENTIFICATION</scope>
</reference>
<organism evidence="1 2">
    <name type="scientific">Panagrolaimus sp. JU765</name>
    <dbReference type="NCBI Taxonomy" id="591449"/>
    <lineage>
        <taxon>Eukaryota</taxon>
        <taxon>Metazoa</taxon>
        <taxon>Ecdysozoa</taxon>
        <taxon>Nematoda</taxon>
        <taxon>Chromadorea</taxon>
        <taxon>Rhabditida</taxon>
        <taxon>Tylenchina</taxon>
        <taxon>Panagrolaimomorpha</taxon>
        <taxon>Panagrolaimoidea</taxon>
        <taxon>Panagrolaimidae</taxon>
        <taxon>Panagrolaimus</taxon>
    </lineage>
</organism>
<proteinExistence type="predicted"/>
<sequence length="98" mass="11452">MAKNQPNIFQGEILDGSESCGSLFPHLCPARNQFPHVPQSVQYFWELIGHGNRHQLGRTLYFLYIFDQKNTNFSQRSEQKLKTGKNNEIERQISKTRI</sequence>